<keyword evidence="4 8" id="KW-1133">Transmembrane helix</keyword>
<evidence type="ECO:0000256" key="3">
    <source>
        <dbReference type="ARBA" id="ARBA00022737"/>
    </source>
</evidence>
<evidence type="ECO:0000256" key="8">
    <source>
        <dbReference type="SAM" id="Phobius"/>
    </source>
</evidence>
<keyword evidence="3" id="KW-0677">Repeat</keyword>
<keyword evidence="11" id="KW-1185">Reference proteome</keyword>
<feature type="transmembrane region" description="Helical" evidence="8">
    <location>
        <begin position="49"/>
        <end position="71"/>
    </location>
</feature>
<evidence type="ECO:0000259" key="9">
    <source>
        <dbReference type="Pfam" id="PF25241"/>
    </source>
</evidence>
<dbReference type="Gene3D" id="4.10.400.10">
    <property type="entry name" value="Low-density Lipoprotein Receptor"/>
    <property type="match status" value="1"/>
</dbReference>
<feature type="domain" description="LDLRAD1-like C-terminal" evidence="9">
    <location>
        <begin position="175"/>
        <end position="214"/>
    </location>
</feature>
<evidence type="ECO:0000256" key="6">
    <source>
        <dbReference type="ARBA" id="ARBA00023157"/>
    </source>
</evidence>
<accession>A0A8C5U7E7</accession>
<keyword evidence="5 8" id="KW-0472">Membrane</keyword>
<keyword evidence="2 8" id="KW-0812">Transmembrane</keyword>
<evidence type="ECO:0000313" key="10">
    <source>
        <dbReference type="Ensembl" id="ENSMCSP00000017937.1"/>
    </source>
</evidence>
<keyword evidence="6" id="KW-1015">Disulfide bond</keyword>
<comment type="subcellular location">
    <subcellularLocation>
        <location evidence="1">Membrane</location>
        <topology evidence="1">Single-pass membrane protein</topology>
    </subcellularLocation>
</comment>
<dbReference type="InterPro" id="IPR002172">
    <property type="entry name" value="LDrepeatLR_classA_rpt"/>
</dbReference>
<dbReference type="SMART" id="SM00192">
    <property type="entry name" value="LDLa"/>
    <property type="match status" value="3"/>
</dbReference>
<name>A0A8C5U7E7_9PASS</name>
<dbReference type="CDD" id="cd00112">
    <property type="entry name" value="LDLa"/>
    <property type="match status" value="1"/>
</dbReference>
<dbReference type="OrthoDB" id="2019384at2759"/>
<comment type="caution">
    <text evidence="7">Lacks conserved residue(s) required for the propagation of feature annotation.</text>
</comment>
<protein>
    <submittedName>
        <fullName evidence="10">Low density lipoprotein receptor class A domain containing 1</fullName>
    </submittedName>
</protein>
<sequence length="218" mass="23745">MQSPQNITLVSLLPSDTPQPLPRPLTSLLCPPGRCHPCGAHAGCTRRHFCISVLVLLVLAAAVAVGVALALRPRAPGCTPRVILVILAPNNQTGFLCDDRVTCVPASWVCDRVSNCRNGEDEQEQLCGDLPHSLPGFLVFHCSNPKSWVYADQRCNGMNDCGDCSDELGSLAACPPCGWQWWSCSPVHYEFCSCIPRRLCRDGVQHCLGWSDEFLCTP</sequence>
<dbReference type="InterPro" id="IPR057430">
    <property type="entry name" value="LDLRAD1_C"/>
</dbReference>
<dbReference type="PRINTS" id="PR00261">
    <property type="entry name" value="LDLRECEPTOR"/>
</dbReference>
<evidence type="ECO:0000256" key="5">
    <source>
        <dbReference type="ARBA" id="ARBA00023136"/>
    </source>
</evidence>
<reference evidence="10" key="2">
    <citation type="submission" date="2025-09" db="UniProtKB">
        <authorList>
            <consortium name="Ensembl"/>
        </authorList>
    </citation>
    <scope>IDENTIFICATION</scope>
</reference>
<evidence type="ECO:0000313" key="11">
    <source>
        <dbReference type="Proteomes" id="UP000694560"/>
    </source>
</evidence>
<dbReference type="Gene3D" id="2.40.128.620">
    <property type="match status" value="1"/>
</dbReference>
<evidence type="ECO:0000256" key="2">
    <source>
        <dbReference type="ARBA" id="ARBA00022692"/>
    </source>
</evidence>
<dbReference type="AlphaFoldDB" id="A0A8C5U7E7"/>
<dbReference type="GO" id="GO:0016192">
    <property type="term" value="P:vesicle-mediated transport"/>
    <property type="evidence" value="ECO:0007669"/>
    <property type="project" value="UniProtKB-ARBA"/>
</dbReference>
<dbReference type="InterPro" id="IPR050685">
    <property type="entry name" value="LDLR"/>
</dbReference>
<evidence type="ECO:0000256" key="4">
    <source>
        <dbReference type="ARBA" id="ARBA00022989"/>
    </source>
</evidence>
<dbReference type="PROSITE" id="PS50068">
    <property type="entry name" value="LDLRA_2"/>
    <property type="match status" value="1"/>
</dbReference>
<dbReference type="PANTHER" id="PTHR24270">
    <property type="entry name" value="LOW-DENSITY LIPOPROTEIN RECEPTOR-RELATED"/>
    <property type="match status" value="1"/>
</dbReference>
<dbReference type="InterPro" id="IPR036055">
    <property type="entry name" value="LDL_receptor-like_sf"/>
</dbReference>
<dbReference type="GO" id="GO:0005886">
    <property type="term" value="C:plasma membrane"/>
    <property type="evidence" value="ECO:0007669"/>
    <property type="project" value="TreeGrafter"/>
</dbReference>
<proteinExistence type="predicted"/>
<evidence type="ECO:0000256" key="7">
    <source>
        <dbReference type="PROSITE-ProRule" id="PRU00124"/>
    </source>
</evidence>
<dbReference type="Ensembl" id="ENSMCST00000018394.1">
    <property type="protein sequence ID" value="ENSMCSP00000017937.1"/>
    <property type="gene ID" value="ENSMCSG00000012599.1"/>
</dbReference>
<organism evidence="10 11">
    <name type="scientific">Malurus cyaneus samueli</name>
    <dbReference type="NCBI Taxonomy" id="2593467"/>
    <lineage>
        <taxon>Eukaryota</taxon>
        <taxon>Metazoa</taxon>
        <taxon>Chordata</taxon>
        <taxon>Craniata</taxon>
        <taxon>Vertebrata</taxon>
        <taxon>Euteleostomi</taxon>
        <taxon>Archelosauria</taxon>
        <taxon>Archosauria</taxon>
        <taxon>Dinosauria</taxon>
        <taxon>Saurischia</taxon>
        <taxon>Theropoda</taxon>
        <taxon>Coelurosauria</taxon>
        <taxon>Aves</taxon>
        <taxon>Neognathae</taxon>
        <taxon>Neoaves</taxon>
        <taxon>Telluraves</taxon>
        <taxon>Australaves</taxon>
        <taxon>Passeriformes</taxon>
        <taxon>Meliphagoidea</taxon>
        <taxon>Maluridae</taxon>
        <taxon>Malurus</taxon>
    </lineage>
</organism>
<dbReference type="Pfam" id="PF25241">
    <property type="entry name" value="LDLRAD1_C"/>
    <property type="match status" value="1"/>
</dbReference>
<dbReference type="Proteomes" id="UP000694560">
    <property type="component" value="Unplaced"/>
</dbReference>
<evidence type="ECO:0000256" key="1">
    <source>
        <dbReference type="ARBA" id="ARBA00004167"/>
    </source>
</evidence>
<reference evidence="10" key="1">
    <citation type="submission" date="2025-08" db="UniProtKB">
        <authorList>
            <consortium name="Ensembl"/>
        </authorList>
    </citation>
    <scope>IDENTIFICATION</scope>
</reference>
<dbReference type="SUPFAM" id="SSF57424">
    <property type="entry name" value="LDL receptor-like module"/>
    <property type="match status" value="2"/>
</dbReference>
<dbReference type="Pfam" id="PF00057">
    <property type="entry name" value="Ldl_recept_a"/>
    <property type="match status" value="1"/>
</dbReference>